<dbReference type="Gene3D" id="2.40.10.340">
    <property type="entry name" value="Rod shape-determining protein MreC, domain 1"/>
    <property type="match status" value="1"/>
</dbReference>
<dbReference type="PANTHER" id="PTHR34138:SF1">
    <property type="entry name" value="CELL SHAPE-DETERMINING PROTEIN MREC"/>
    <property type="match status" value="1"/>
</dbReference>
<dbReference type="InterPro" id="IPR042175">
    <property type="entry name" value="Cell/Rod_MreC_2"/>
</dbReference>
<dbReference type="AlphaFoldDB" id="A0A2M6WDE2"/>
<dbReference type="PANTHER" id="PTHR34138">
    <property type="entry name" value="CELL SHAPE-DETERMINING PROTEIN MREC"/>
    <property type="match status" value="1"/>
</dbReference>
<dbReference type="PIRSF" id="PIRSF038471">
    <property type="entry name" value="MreC"/>
    <property type="match status" value="1"/>
</dbReference>
<dbReference type="GO" id="GO:0008360">
    <property type="term" value="P:regulation of cell shape"/>
    <property type="evidence" value="ECO:0007669"/>
    <property type="project" value="UniProtKB-KW"/>
</dbReference>
<dbReference type="InterPro" id="IPR042177">
    <property type="entry name" value="Cell/Rod_1"/>
</dbReference>
<evidence type="ECO:0000256" key="6">
    <source>
        <dbReference type="SAM" id="Phobius"/>
    </source>
</evidence>
<accession>A0A2M6WDE2</accession>
<feature type="coiled-coil region" evidence="5">
    <location>
        <begin position="59"/>
        <end position="103"/>
    </location>
</feature>
<evidence type="ECO:0000256" key="2">
    <source>
        <dbReference type="ARBA" id="ARBA00013855"/>
    </source>
</evidence>
<comment type="similarity">
    <text evidence="1">Belongs to the MreC family.</text>
</comment>
<name>A0A2M6WDE2_9BACT</name>
<dbReference type="InterPro" id="IPR055342">
    <property type="entry name" value="MreC_beta-barrel_core"/>
</dbReference>
<protein>
    <recommendedName>
        <fullName evidence="2">Cell shape-determining protein MreC</fullName>
    </recommendedName>
    <alternativeName>
        <fullName evidence="4">Cell shape protein MreC</fullName>
    </alternativeName>
</protein>
<proteinExistence type="inferred from homology"/>
<keyword evidence="6" id="KW-0472">Membrane</keyword>
<dbReference type="InterPro" id="IPR007221">
    <property type="entry name" value="MreC"/>
</dbReference>
<keyword evidence="3" id="KW-0133">Cell shape</keyword>
<evidence type="ECO:0000313" key="9">
    <source>
        <dbReference type="Proteomes" id="UP000230543"/>
    </source>
</evidence>
<keyword evidence="6" id="KW-1133">Transmembrane helix</keyword>
<dbReference type="Proteomes" id="UP000230543">
    <property type="component" value="Unassembled WGS sequence"/>
</dbReference>
<dbReference type="Gene3D" id="2.40.10.350">
    <property type="entry name" value="Rod shape-determining protein MreC, domain 2"/>
    <property type="match status" value="1"/>
</dbReference>
<evidence type="ECO:0000256" key="4">
    <source>
        <dbReference type="ARBA" id="ARBA00032089"/>
    </source>
</evidence>
<sequence length="262" mass="28700">MRVFKKNQLTAVIAVIILLIFFHFIGLLPILKNSLVNLFTPVQKVFFNWGSALAGLGDYNQLAEENESLRREISRLGVDYVKLSALTEENSYLKAELGFLESESFDYVLASVAGLEPFNDEVVIINQGLEAGLAEGQAVTLHQGVIVGKIIRVEASRAFVQLLTDRGSQLAVSLENNSETSGLLKGNVANNLLIDLIPQDKEIAEGDLVITSGLEEKIPRGLLVGRVGQVDQVVGQIFKQAKINPLVSYHNFNLVTVIKGRN</sequence>
<feature type="domain" description="Rod shape-determining protein MreC beta-barrel core" evidence="7">
    <location>
        <begin position="121"/>
        <end position="259"/>
    </location>
</feature>
<dbReference type="EMBL" id="PFBO01000011">
    <property type="protein sequence ID" value="PIT90764.1"/>
    <property type="molecule type" value="Genomic_DNA"/>
</dbReference>
<evidence type="ECO:0000259" key="7">
    <source>
        <dbReference type="Pfam" id="PF04085"/>
    </source>
</evidence>
<dbReference type="NCBIfam" id="TIGR00219">
    <property type="entry name" value="mreC"/>
    <property type="match status" value="1"/>
</dbReference>
<evidence type="ECO:0000256" key="1">
    <source>
        <dbReference type="ARBA" id="ARBA00009369"/>
    </source>
</evidence>
<reference evidence="9" key="1">
    <citation type="submission" date="2017-09" db="EMBL/GenBank/DDBJ databases">
        <title>Depth-based differentiation of microbial function through sediment-hosted aquifers and enrichment of novel symbionts in the deep terrestrial subsurface.</title>
        <authorList>
            <person name="Probst A.J."/>
            <person name="Ladd B."/>
            <person name="Jarett J.K."/>
            <person name="Geller-Mcgrath D.E."/>
            <person name="Sieber C.M.K."/>
            <person name="Emerson J.B."/>
            <person name="Anantharaman K."/>
            <person name="Thomas B.C."/>
            <person name="Malmstrom R."/>
            <person name="Stieglmeier M."/>
            <person name="Klingl A."/>
            <person name="Woyke T."/>
            <person name="Ryan C.M."/>
            <person name="Banfield J.F."/>
        </authorList>
    </citation>
    <scope>NUCLEOTIDE SEQUENCE [LARGE SCALE GENOMIC DNA]</scope>
</reference>
<evidence type="ECO:0000256" key="3">
    <source>
        <dbReference type="ARBA" id="ARBA00022960"/>
    </source>
</evidence>
<dbReference type="Pfam" id="PF04085">
    <property type="entry name" value="MreC"/>
    <property type="match status" value="1"/>
</dbReference>
<keyword evidence="5" id="KW-0175">Coiled coil</keyword>
<dbReference type="GO" id="GO:0005886">
    <property type="term" value="C:plasma membrane"/>
    <property type="evidence" value="ECO:0007669"/>
    <property type="project" value="TreeGrafter"/>
</dbReference>
<keyword evidence="6" id="KW-0812">Transmembrane</keyword>
<comment type="caution">
    <text evidence="8">The sequence shown here is derived from an EMBL/GenBank/DDBJ whole genome shotgun (WGS) entry which is preliminary data.</text>
</comment>
<gene>
    <name evidence="8" type="primary">mreC</name>
    <name evidence="8" type="ORF">COU22_00330</name>
</gene>
<feature type="transmembrane region" description="Helical" evidence="6">
    <location>
        <begin position="12"/>
        <end position="31"/>
    </location>
</feature>
<evidence type="ECO:0000313" key="8">
    <source>
        <dbReference type="EMBL" id="PIT90764.1"/>
    </source>
</evidence>
<organism evidence="8 9">
    <name type="scientific">Candidatus Komeilibacteria bacterium CG10_big_fil_rev_8_21_14_0_10_41_13</name>
    <dbReference type="NCBI Taxonomy" id="1974476"/>
    <lineage>
        <taxon>Bacteria</taxon>
        <taxon>Candidatus Komeiliibacteriota</taxon>
    </lineage>
</organism>
<evidence type="ECO:0000256" key="5">
    <source>
        <dbReference type="SAM" id="Coils"/>
    </source>
</evidence>